<dbReference type="EMBL" id="LXQA010430088">
    <property type="protein sequence ID" value="MCI51316.1"/>
    <property type="molecule type" value="Genomic_DNA"/>
</dbReference>
<organism evidence="2 3">
    <name type="scientific">Trifolium medium</name>
    <dbReference type="NCBI Taxonomy" id="97028"/>
    <lineage>
        <taxon>Eukaryota</taxon>
        <taxon>Viridiplantae</taxon>
        <taxon>Streptophyta</taxon>
        <taxon>Embryophyta</taxon>
        <taxon>Tracheophyta</taxon>
        <taxon>Spermatophyta</taxon>
        <taxon>Magnoliopsida</taxon>
        <taxon>eudicotyledons</taxon>
        <taxon>Gunneridae</taxon>
        <taxon>Pentapetalae</taxon>
        <taxon>rosids</taxon>
        <taxon>fabids</taxon>
        <taxon>Fabales</taxon>
        <taxon>Fabaceae</taxon>
        <taxon>Papilionoideae</taxon>
        <taxon>50 kb inversion clade</taxon>
        <taxon>NPAAA clade</taxon>
        <taxon>Hologalegina</taxon>
        <taxon>IRL clade</taxon>
        <taxon>Trifolieae</taxon>
        <taxon>Trifolium</taxon>
    </lineage>
</organism>
<feature type="non-terminal residue" evidence="2">
    <location>
        <position position="1"/>
    </location>
</feature>
<reference evidence="2 3" key="1">
    <citation type="journal article" date="2018" name="Front. Plant Sci.">
        <title>Red Clover (Trifolium pratense) and Zigzag Clover (T. medium) - A Picture of Genomic Similarities and Differences.</title>
        <authorList>
            <person name="Dluhosova J."/>
            <person name="Istvanek J."/>
            <person name="Nedelnik J."/>
            <person name="Repkova J."/>
        </authorList>
    </citation>
    <scope>NUCLEOTIDE SEQUENCE [LARGE SCALE GENOMIC DNA]</scope>
    <source>
        <strain evidence="3">cv. 10/8</strain>
        <tissue evidence="2">Leaf</tissue>
    </source>
</reference>
<evidence type="ECO:0000256" key="1">
    <source>
        <dbReference type="SAM" id="MobiDB-lite"/>
    </source>
</evidence>
<dbReference type="Proteomes" id="UP000265520">
    <property type="component" value="Unassembled WGS sequence"/>
</dbReference>
<proteinExistence type="predicted"/>
<protein>
    <submittedName>
        <fullName evidence="2">Uncharacterized protein</fullName>
    </submittedName>
</protein>
<comment type="caution">
    <text evidence="2">The sequence shown here is derived from an EMBL/GenBank/DDBJ whole genome shotgun (WGS) entry which is preliminary data.</text>
</comment>
<feature type="compositionally biased region" description="Polar residues" evidence="1">
    <location>
        <begin position="24"/>
        <end position="39"/>
    </location>
</feature>
<evidence type="ECO:0000313" key="2">
    <source>
        <dbReference type="EMBL" id="MCI51316.1"/>
    </source>
</evidence>
<evidence type="ECO:0000313" key="3">
    <source>
        <dbReference type="Proteomes" id="UP000265520"/>
    </source>
</evidence>
<feature type="region of interest" description="Disordered" evidence="1">
    <location>
        <begin position="1"/>
        <end position="58"/>
    </location>
</feature>
<keyword evidence="3" id="KW-1185">Reference proteome</keyword>
<accession>A0A392STW6</accession>
<sequence length="58" mass="6428">HDDGDHDTVPRSPPREYEPVLTPVGNNQEQTPVDNTGDQETAVKPLSPPTKKGRAFKY</sequence>
<dbReference type="AlphaFoldDB" id="A0A392STW6"/>
<name>A0A392STW6_9FABA</name>
<feature type="compositionally biased region" description="Basic and acidic residues" evidence="1">
    <location>
        <begin position="1"/>
        <end position="18"/>
    </location>
</feature>